<evidence type="ECO:0000313" key="2">
    <source>
        <dbReference type="EMBL" id="MFB9074137.1"/>
    </source>
</evidence>
<sequence>MFGAPAGTDGVKDECEPDHTRCDARWRAEDGTGPTVRPSWNGASERRWTTWIPCGPSSSRSRPTMPSWPRRSKPSAPRSPGTRRSPPNPSRTPSAATAP</sequence>
<dbReference type="Proteomes" id="UP001589575">
    <property type="component" value="Unassembled WGS sequence"/>
</dbReference>
<feature type="region of interest" description="Disordered" evidence="1">
    <location>
        <begin position="1"/>
        <end position="99"/>
    </location>
</feature>
<feature type="compositionally biased region" description="Basic and acidic residues" evidence="1">
    <location>
        <begin position="10"/>
        <end position="30"/>
    </location>
</feature>
<feature type="compositionally biased region" description="Low complexity" evidence="1">
    <location>
        <begin position="56"/>
        <end position="99"/>
    </location>
</feature>
<comment type="caution">
    <text evidence="2">The sequence shown here is derived from an EMBL/GenBank/DDBJ whole genome shotgun (WGS) entry which is preliminary data.</text>
</comment>
<organism evidence="2 3">
    <name type="scientific">Citricoccus parietis</name>
    <dbReference type="NCBI Taxonomy" id="592307"/>
    <lineage>
        <taxon>Bacteria</taxon>
        <taxon>Bacillati</taxon>
        <taxon>Actinomycetota</taxon>
        <taxon>Actinomycetes</taxon>
        <taxon>Micrococcales</taxon>
        <taxon>Micrococcaceae</taxon>
        <taxon>Citricoccus</taxon>
    </lineage>
</organism>
<accession>A0ABV5G5F4</accession>
<evidence type="ECO:0000313" key="3">
    <source>
        <dbReference type="Proteomes" id="UP001589575"/>
    </source>
</evidence>
<name>A0ABV5G5F4_9MICC</name>
<reference evidence="2 3" key="1">
    <citation type="submission" date="2024-09" db="EMBL/GenBank/DDBJ databases">
        <authorList>
            <person name="Sun Q."/>
            <person name="Mori K."/>
        </authorList>
    </citation>
    <scope>NUCLEOTIDE SEQUENCE [LARGE SCALE GENOMIC DNA]</scope>
    <source>
        <strain evidence="2 3">CCM 7609</strain>
    </source>
</reference>
<proteinExistence type="predicted"/>
<keyword evidence="3" id="KW-1185">Reference proteome</keyword>
<gene>
    <name evidence="2" type="ORF">ACFFX0_24240</name>
</gene>
<protein>
    <submittedName>
        <fullName evidence="2">Uncharacterized protein</fullName>
    </submittedName>
</protein>
<evidence type="ECO:0000256" key="1">
    <source>
        <dbReference type="SAM" id="MobiDB-lite"/>
    </source>
</evidence>
<dbReference type="EMBL" id="JBHMFI010000002">
    <property type="protein sequence ID" value="MFB9074137.1"/>
    <property type="molecule type" value="Genomic_DNA"/>
</dbReference>